<feature type="transmembrane region" description="Helical" evidence="1">
    <location>
        <begin position="21"/>
        <end position="44"/>
    </location>
</feature>
<name>A0ABW1T2M2_9ACTN</name>
<dbReference type="NCBIfam" id="NF038065">
    <property type="entry name" value="Pr6Pr"/>
    <property type="match status" value="1"/>
</dbReference>
<accession>A0ABW1T2M2</accession>
<feature type="transmembrane region" description="Helical" evidence="1">
    <location>
        <begin position="135"/>
        <end position="156"/>
    </location>
</feature>
<keyword evidence="3" id="KW-1185">Reference proteome</keyword>
<evidence type="ECO:0000313" key="3">
    <source>
        <dbReference type="Proteomes" id="UP001596138"/>
    </source>
</evidence>
<proteinExistence type="predicted"/>
<gene>
    <name evidence="2" type="ORF">ACFQGU_13860</name>
</gene>
<feature type="transmembrane region" description="Helical" evidence="1">
    <location>
        <begin position="105"/>
        <end position="123"/>
    </location>
</feature>
<dbReference type="EMBL" id="JBHSTI010000008">
    <property type="protein sequence ID" value="MFC6238968.1"/>
    <property type="molecule type" value="Genomic_DNA"/>
</dbReference>
<dbReference type="InterPro" id="IPR049713">
    <property type="entry name" value="Pr6Pr-like"/>
</dbReference>
<evidence type="ECO:0000313" key="2">
    <source>
        <dbReference type="EMBL" id="MFC6238968.1"/>
    </source>
</evidence>
<dbReference type="RefSeq" id="WP_386767632.1">
    <property type="nucleotide sequence ID" value="NZ_JBHSTI010000008.1"/>
</dbReference>
<keyword evidence="1" id="KW-0812">Transmembrane</keyword>
<keyword evidence="1" id="KW-1133">Transmembrane helix</keyword>
<evidence type="ECO:0000256" key="1">
    <source>
        <dbReference type="SAM" id="Phobius"/>
    </source>
</evidence>
<comment type="caution">
    <text evidence="2">The sequence shown here is derived from an EMBL/GenBank/DDBJ whole genome shotgun (WGS) entry which is preliminary data.</text>
</comment>
<reference evidence="3" key="1">
    <citation type="journal article" date="2019" name="Int. J. Syst. Evol. Microbiol.">
        <title>The Global Catalogue of Microorganisms (GCM) 10K type strain sequencing project: providing services to taxonomists for standard genome sequencing and annotation.</title>
        <authorList>
            <consortium name="The Broad Institute Genomics Platform"/>
            <consortium name="The Broad Institute Genome Sequencing Center for Infectious Disease"/>
            <person name="Wu L."/>
            <person name="Ma J."/>
        </authorList>
    </citation>
    <scope>NUCLEOTIDE SEQUENCE [LARGE SCALE GENOMIC DNA]</scope>
    <source>
        <strain evidence="3">CGMCC 4.7317</strain>
    </source>
</reference>
<dbReference type="Proteomes" id="UP001596138">
    <property type="component" value="Unassembled WGS sequence"/>
</dbReference>
<keyword evidence="1" id="KW-0472">Membrane</keyword>
<sequence length="242" mass="26120">MTSATTDRTAPPRTARAQRWFLANAATAWVGLAIQLTISATGMYPSTATKASQYGYGNAPGIEGLVGRLVDLFSYFTIWSNITVAVVMTLLALDARRDSPVLRAVRLSGLLMISITGLVYGVILSGVSTLRGWEVLANLFIHQLVPLLTLVVFVVAGPRGWIDLRVLLGSFVLPIVWLVYVLVRGAVIGAYPYFFMDVVTLGYGTVLLNLGGVLLLGLVIALVLWALDRWLARRAGTGSPTR</sequence>
<organism evidence="2 3">
    <name type="scientific">Longivirga aurantiaca</name>
    <dbReference type="NCBI Taxonomy" id="1837743"/>
    <lineage>
        <taxon>Bacteria</taxon>
        <taxon>Bacillati</taxon>
        <taxon>Actinomycetota</taxon>
        <taxon>Actinomycetes</taxon>
        <taxon>Sporichthyales</taxon>
        <taxon>Sporichthyaceae</taxon>
        <taxon>Longivirga</taxon>
    </lineage>
</organism>
<feature type="transmembrane region" description="Helical" evidence="1">
    <location>
        <begin position="206"/>
        <end position="227"/>
    </location>
</feature>
<feature type="transmembrane region" description="Helical" evidence="1">
    <location>
        <begin position="72"/>
        <end position="93"/>
    </location>
</feature>
<feature type="transmembrane region" description="Helical" evidence="1">
    <location>
        <begin position="168"/>
        <end position="194"/>
    </location>
</feature>
<protein>
    <submittedName>
        <fullName evidence="2">Pr6Pr family membrane protein</fullName>
    </submittedName>
</protein>